<comment type="caution">
    <text evidence="4">The sequence shown here is derived from an EMBL/GenBank/DDBJ whole genome shotgun (WGS) entry which is preliminary data.</text>
</comment>
<dbReference type="InterPro" id="IPR000873">
    <property type="entry name" value="AMP-dep_synth/lig_dom"/>
</dbReference>
<sequence>MFIHRLFTQTKQKRGISFFPHCSLSLHHGAPHLHLSFPDTPIFNTSIFTRVFQAHTPDEIGGFPTSKKAFIDGATETSLTRAELLHLYLSFCHGIRDHPVTAPLARRGDTTLMYSQNSLAWPVVLFGCIAAGLRCTLANNAYVSRELTHQYLDSGAKLLATAEDGIDTGARWKLKQEEQFEGALAHETTYLCYSSIRPAPRANPRLNFKFHLLWKSLTVPTSQGVETTHQNMTTIMDIVRHEFPRLQPGNETVFGILPFYHIYAVDKFDISSLEYMLSAAAPLGADLVKQVKTRLLAKRAPGALCAIAQGRRNSNLSCVVLDQPSVFQSTVTETTTGTHFLVFNEADRKVGSVGALLANLEARIVDDEDGTSRRRRGNLESCHHQRDHAGWMVQNRRHCAEGFYCVVDRRKKLIKYKVVPPAELEALLLIHPVISDAAVIGVVSLEQATELPRCVPTVVCKIHDASPENSAYVVHARPQEIKTKTEKDAFAEGVAKWMESRVAKHKLLRGGVSIIEAVPESAAGKIRRFTLFSGLDIGSWGCSYLPAPRSYARTPRNARGGTSARTYRHREGTVNLAAANEERGLSRCGVFLQLKSVQSQTRKRNVTA</sequence>
<dbReference type="GO" id="GO:0016405">
    <property type="term" value="F:CoA-ligase activity"/>
    <property type="evidence" value="ECO:0007669"/>
    <property type="project" value="TreeGrafter"/>
</dbReference>
<keyword evidence="5" id="KW-1185">Reference proteome</keyword>
<dbReference type="Gene3D" id="3.40.50.12780">
    <property type="entry name" value="N-terminal domain of ligase-like"/>
    <property type="match status" value="1"/>
</dbReference>
<evidence type="ECO:0000313" key="4">
    <source>
        <dbReference type="EMBL" id="KAJ7032055.1"/>
    </source>
</evidence>
<feature type="domain" description="AMP-dependent synthetase/ligase" evidence="3">
    <location>
        <begin position="64"/>
        <end position="186"/>
    </location>
</feature>
<dbReference type="InterPro" id="IPR042099">
    <property type="entry name" value="ANL_N_sf"/>
</dbReference>
<dbReference type="InterPro" id="IPR045851">
    <property type="entry name" value="AMP-bd_C_sf"/>
</dbReference>
<dbReference type="Proteomes" id="UP001218188">
    <property type="component" value="Unassembled WGS sequence"/>
</dbReference>
<evidence type="ECO:0000313" key="5">
    <source>
        <dbReference type="Proteomes" id="UP001218188"/>
    </source>
</evidence>
<accession>A0AAD6SR09</accession>
<keyword evidence="2" id="KW-0436">Ligase</keyword>
<dbReference type="AlphaFoldDB" id="A0AAD6SR09"/>
<dbReference type="EMBL" id="JARJCM010000077">
    <property type="protein sequence ID" value="KAJ7032055.1"/>
    <property type="molecule type" value="Genomic_DNA"/>
</dbReference>
<dbReference type="Pfam" id="PF00501">
    <property type="entry name" value="AMP-binding"/>
    <property type="match status" value="1"/>
</dbReference>
<comment type="similarity">
    <text evidence="1">Belongs to the ATP-dependent AMP-binding enzyme family.</text>
</comment>
<dbReference type="SUPFAM" id="SSF56801">
    <property type="entry name" value="Acetyl-CoA synthetase-like"/>
    <property type="match status" value="1"/>
</dbReference>
<evidence type="ECO:0000256" key="1">
    <source>
        <dbReference type="ARBA" id="ARBA00006432"/>
    </source>
</evidence>
<reference evidence="4" key="1">
    <citation type="submission" date="2023-03" db="EMBL/GenBank/DDBJ databases">
        <title>Massive genome expansion in bonnet fungi (Mycena s.s.) driven by repeated elements and novel gene families across ecological guilds.</title>
        <authorList>
            <consortium name="Lawrence Berkeley National Laboratory"/>
            <person name="Harder C.B."/>
            <person name="Miyauchi S."/>
            <person name="Viragh M."/>
            <person name="Kuo A."/>
            <person name="Thoen E."/>
            <person name="Andreopoulos B."/>
            <person name="Lu D."/>
            <person name="Skrede I."/>
            <person name="Drula E."/>
            <person name="Henrissat B."/>
            <person name="Morin E."/>
            <person name="Kohler A."/>
            <person name="Barry K."/>
            <person name="LaButti K."/>
            <person name="Morin E."/>
            <person name="Salamov A."/>
            <person name="Lipzen A."/>
            <person name="Mereny Z."/>
            <person name="Hegedus B."/>
            <person name="Baldrian P."/>
            <person name="Stursova M."/>
            <person name="Weitz H."/>
            <person name="Taylor A."/>
            <person name="Grigoriev I.V."/>
            <person name="Nagy L.G."/>
            <person name="Martin F."/>
            <person name="Kauserud H."/>
        </authorList>
    </citation>
    <scope>NUCLEOTIDE SEQUENCE</scope>
    <source>
        <strain evidence="4">CBHHK200</strain>
    </source>
</reference>
<organism evidence="4 5">
    <name type="scientific">Mycena alexandri</name>
    <dbReference type="NCBI Taxonomy" id="1745969"/>
    <lineage>
        <taxon>Eukaryota</taxon>
        <taxon>Fungi</taxon>
        <taxon>Dikarya</taxon>
        <taxon>Basidiomycota</taxon>
        <taxon>Agaricomycotina</taxon>
        <taxon>Agaricomycetes</taxon>
        <taxon>Agaricomycetidae</taxon>
        <taxon>Agaricales</taxon>
        <taxon>Marasmiineae</taxon>
        <taxon>Mycenaceae</taxon>
        <taxon>Mycena</taxon>
    </lineage>
</organism>
<protein>
    <submittedName>
        <fullName evidence="4">AMP binding protein</fullName>
    </submittedName>
</protein>
<dbReference type="PANTHER" id="PTHR24096:SF149">
    <property type="entry name" value="AMP-BINDING DOMAIN-CONTAINING PROTEIN-RELATED"/>
    <property type="match status" value="1"/>
</dbReference>
<gene>
    <name evidence="4" type="ORF">C8F04DRAFT_1185495</name>
</gene>
<dbReference type="Gene3D" id="3.40.50.980">
    <property type="match status" value="1"/>
</dbReference>
<name>A0AAD6SR09_9AGAR</name>
<dbReference type="Gene3D" id="3.30.300.30">
    <property type="match status" value="1"/>
</dbReference>
<evidence type="ECO:0000256" key="2">
    <source>
        <dbReference type="ARBA" id="ARBA00022598"/>
    </source>
</evidence>
<proteinExistence type="inferred from homology"/>
<dbReference type="PANTHER" id="PTHR24096">
    <property type="entry name" value="LONG-CHAIN-FATTY-ACID--COA LIGASE"/>
    <property type="match status" value="1"/>
</dbReference>
<dbReference type="Gene3D" id="2.30.38.10">
    <property type="entry name" value="Luciferase, Domain 3"/>
    <property type="match status" value="1"/>
</dbReference>
<evidence type="ECO:0000259" key="3">
    <source>
        <dbReference type="Pfam" id="PF00501"/>
    </source>
</evidence>